<protein>
    <submittedName>
        <fullName evidence="2">Uncharacterized protein</fullName>
    </submittedName>
</protein>
<comment type="caution">
    <text evidence="2">The sequence shown here is derived from an EMBL/GenBank/DDBJ whole genome shotgun (WGS) entry which is preliminary data.</text>
</comment>
<dbReference type="AlphaFoldDB" id="A0A7J6IB08"/>
<evidence type="ECO:0000313" key="2">
    <source>
        <dbReference type="EMBL" id="KAF4404782.1"/>
    </source>
</evidence>
<reference evidence="2 3" key="1">
    <citation type="journal article" date="2020" name="bioRxiv">
        <title>Sequence and annotation of 42 cannabis genomes reveals extensive copy number variation in cannabinoid synthesis and pathogen resistance genes.</title>
        <authorList>
            <person name="Mckernan K.J."/>
            <person name="Helbert Y."/>
            <person name="Kane L.T."/>
            <person name="Ebling H."/>
            <person name="Zhang L."/>
            <person name="Liu B."/>
            <person name="Eaton Z."/>
            <person name="Mclaughlin S."/>
            <person name="Kingan S."/>
            <person name="Baybayan P."/>
            <person name="Concepcion G."/>
            <person name="Jordan M."/>
            <person name="Riva A."/>
            <person name="Barbazuk W."/>
            <person name="Harkins T."/>
        </authorList>
    </citation>
    <scope>NUCLEOTIDE SEQUENCE [LARGE SCALE GENOMIC DNA]</scope>
    <source>
        <strain evidence="3">cv. Jamaican Lion 4</strain>
        <tissue evidence="2">Leaf</tissue>
    </source>
</reference>
<gene>
    <name evidence="2" type="ORF">G4B88_006168</name>
</gene>
<evidence type="ECO:0000313" key="3">
    <source>
        <dbReference type="Proteomes" id="UP000583929"/>
    </source>
</evidence>
<keyword evidence="3" id="KW-1185">Reference proteome</keyword>
<dbReference type="EMBL" id="JAATIQ010000001">
    <property type="protein sequence ID" value="KAF4404782.1"/>
    <property type="molecule type" value="Genomic_DNA"/>
</dbReference>
<evidence type="ECO:0000256" key="1">
    <source>
        <dbReference type="SAM" id="MobiDB-lite"/>
    </source>
</evidence>
<dbReference type="Proteomes" id="UP000583929">
    <property type="component" value="Unassembled WGS sequence"/>
</dbReference>
<proteinExistence type="predicted"/>
<feature type="region of interest" description="Disordered" evidence="1">
    <location>
        <begin position="87"/>
        <end position="106"/>
    </location>
</feature>
<feature type="compositionally biased region" description="Basic and acidic residues" evidence="1">
    <location>
        <begin position="87"/>
        <end position="105"/>
    </location>
</feature>
<organism evidence="2 3">
    <name type="scientific">Cannabis sativa</name>
    <name type="common">Hemp</name>
    <name type="synonym">Marijuana</name>
    <dbReference type="NCBI Taxonomy" id="3483"/>
    <lineage>
        <taxon>Eukaryota</taxon>
        <taxon>Viridiplantae</taxon>
        <taxon>Streptophyta</taxon>
        <taxon>Embryophyta</taxon>
        <taxon>Tracheophyta</taxon>
        <taxon>Spermatophyta</taxon>
        <taxon>Magnoliopsida</taxon>
        <taxon>eudicotyledons</taxon>
        <taxon>Gunneridae</taxon>
        <taxon>Pentapetalae</taxon>
        <taxon>rosids</taxon>
        <taxon>fabids</taxon>
        <taxon>Rosales</taxon>
        <taxon>Cannabaceae</taxon>
        <taxon>Cannabis</taxon>
    </lineage>
</organism>
<accession>A0A7J6IB08</accession>
<name>A0A7J6IB08_CANSA</name>
<sequence length="168" mass="18863">MTKSHTSVGLQSPLSKLRLLYLKLVKPQALIGQNLISYIVKALPQISKEEQTHHDGVFERRTVIWAGRGRPVPVPPQLLQAILPDPEHVRHPTSPSDHREQKQETRPVPLQLGHLGNEPPAMGLFWSITDLTKAAPANTLSPVANCVNTIGPIIYRLMKKKEEIFKER</sequence>